<dbReference type="OrthoDB" id="365981at2759"/>
<gene>
    <name evidence="7" type="ORF">AB675_5635</name>
</gene>
<feature type="region of interest" description="Disordered" evidence="4">
    <location>
        <begin position="396"/>
        <end position="421"/>
    </location>
</feature>
<dbReference type="VEuPathDB" id="FungiDB:AB675_5635"/>
<proteinExistence type="predicted"/>
<dbReference type="STRING" id="1664694.A0A0N0NP13"/>
<reference evidence="7 8" key="1">
    <citation type="submission" date="2015-06" db="EMBL/GenBank/DDBJ databases">
        <title>Draft genome of the ant-associated black yeast Phialophora attae CBS 131958.</title>
        <authorList>
            <person name="Moreno L.F."/>
            <person name="Stielow B.J."/>
            <person name="de Hoog S."/>
            <person name="Vicente V.A."/>
            <person name="Weiss V.A."/>
            <person name="de Vries M."/>
            <person name="Cruz L.M."/>
            <person name="Souza E.M."/>
        </authorList>
    </citation>
    <scope>NUCLEOTIDE SEQUENCE [LARGE SCALE GENOMIC DNA]</scope>
    <source>
        <strain evidence="7 8">CBS 131958</strain>
    </source>
</reference>
<accession>A0A0N0NP13</accession>
<evidence type="ECO:0000256" key="2">
    <source>
        <dbReference type="ARBA" id="ARBA00022705"/>
    </source>
</evidence>
<feature type="domain" description="Origin recognition complex subunit 5 C-terminal" evidence="5">
    <location>
        <begin position="358"/>
        <end position="470"/>
    </location>
</feature>
<dbReference type="InterPro" id="IPR020796">
    <property type="entry name" value="ORC5"/>
</dbReference>
<dbReference type="InterPro" id="IPR027417">
    <property type="entry name" value="P-loop_NTPase"/>
</dbReference>
<dbReference type="Proteomes" id="UP000038010">
    <property type="component" value="Unassembled WGS sequence"/>
</dbReference>
<dbReference type="GO" id="GO:0003688">
    <property type="term" value="F:DNA replication origin binding"/>
    <property type="evidence" value="ECO:0007669"/>
    <property type="project" value="TreeGrafter"/>
</dbReference>
<dbReference type="PANTHER" id="PTHR12705:SF0">
    <property type="entry name" value="ORIGIN RECOGNITION COMPLEX SUBUNIT 5"/>
    <property type="match status" value="1"/>
</dbReference>
<keyword evidence="8" id="KW-1185">Reference proteome</keyword>
<name>A0A0N0NP13_9EURO</name>
<evidence type="ECO:0000313" key="7">
    <source>
        <dbReference type="EMBL" id="KPI42019.1"/>
    </source>
</evidence>
<comment type="caution">
    <text evidence="7">The sequence shown here is derived from an EMBL/GenBank/DDBJ whole genome shotgun (WGS) entry which is preliminary data.</text>
</comment>
<dbReference type="GO" id="GO:0005664">
    <property type="term" value="C:nuclear origin of replication recognition complex"/>
    <property type="evidence" value="ECO:0007669"/>
    <property type="project" value="TreeGrafter"/>
</dbReference>
<dbReference type="InterPro" id="IPR047088">
    <property type="entry name" value="ORC5_C"/>
</dbReference>
<dbReference type="PANTHER" id="PTHR12705">
    <property type="entry name" value="ORIGIN RECOGNITION COMPLEX SUBUNIT 5"/>
    <property type="match status" value="1"/>
</dbReference>
<feature type="domain" description="ORC5 lid" evidence="6">
    <location>
        <begin position="205"/>
        <end position="276"/>
    </location>
</feature>
<protein>
    <recommendedName>
        <fullName evidence="9">Origin recognition complex subunit 5</fullName>
    </recommendedName>
</protein>
<dbReference type="Pfam" id="PF21639">
    <property type="entry name" value="ORC5_lid"/>
    <property type="match status" value="1"/>
</dbReference>
<keyword evidence="3" id="KW-0539">Nucleus</keyword>
<evidence type="ECO:0000313" key="8">
    <source>
        <dbReference type="Proteomes" id="UP000038010"/>
    </source>
</evidence>
<dbReference type="EMBL" id="LFJN01000008">
    <property type="protein sequence ID" value="KPI42019.1"/>
    <property type="molecule type" value="Genomic_DNA"/>
</dbReference>
<evidence type="ECO:0000256" key="4">
    <source>
        <dbReference type="SAM" id="MobiDB-lite"/>
    </source>
</evidence>
<evidence type="ECO:0000256" key="3">
    <source>
        <dbReference type="ARBA" id="ARBA00023242"/>
    </source>
</evidence>
<evidence type="ECO:0000256" key="1">
    <source>
        <dbReference type="ARBA" id="ARBA00004123"/>
    </source>
</evidence>
<dbReference type="Gene3D" id="3.40.50.300">
    <property type="entry name" value="P-loop containing nucleotide triphosphate hydrolases"/>
    <property type="match status" value="1"/>
</dbReference>
<dbReference type="RefSeq" id="XP_018001982.1">
    <property type="nucleotide sequence ID" value="XM_018145864.1"/>
</dbReference>
<evidence type="ECO:0000259" key="5">
    <source>
        <dbReference type="Pfam" id="PF14630"/>
    </source>
</evidence>
<dbReference type="SUPFAM" id="SSF52540">
    <property type="entry name" value="P-loop containing nucleoside triphosphate hydrolases"/>
    <property type="match status" value="1"/>
</dbReference>
<sequence length="488" mass="54162">MVAILPDEVLDIKIYPPPPTTVIHGLDGTNKLDLIASVLAARRLPHAIVKCRECLSQRHLLSKIFTSCARALDRAEAIESYERVENINGLLVNLERLCRSVDKRHVVLVLDAVDELRGAGGTLLAALARLGDLIPTLSLILTTTSPRPLPLHRSGVPYIHFPPYTRSEAVIIVTTSIPDDKLIPPRLAPNLNIAQPIKDSLHKIYTQFAITVYDALIAPTSTHSLAVFRQCLEKLWPRFIWPALDGEVLPVNSRNKKGKDTKWDFARLLVRNRGLLSGKAVEQVLLDTLERDRSEGWSFDDLQRESSQKRQQKERQSQAQEALQLLSDPNVAATDVAALPAGSVASLAQKHLLTPLIALLLLATHLASTTPSKHDILLFSRLSNTSAKHRKIRYIKRGNPGSTPKKANEDGRRKDKTKRAGPRAVGLERVLALARAVSGEVLTEKGHKGWSDAAMGAMGELERMRLVRRDDAPRQWAVEEMGQEKVVW</sequence>
<comment type="subcellular location">
    <subcellularLocation>
        <location evidence="1">Nucleus</location>
    </subcellularLocation>
</comment>
<keyword evidence="2" id="KW-0235">DNA replication</keyword>
<dbReference type="Pfam" id="PF14630">
    <property type="entry name" value="ORC5_C"/>
    <property type="match status" value="1"/>
</dbReference>
<organism evidence="7 8">
    <name type="scientific">Cyphellophora attinorum</name>
    <dbReference type="NCBI Taxonomy" id="1664694"/>
    <lineage>
        <taxon>Eukaryota</taxon>
        <taxon>Fungi</taxon>
        <taxon>Dikarya</taxon>
        <taxon>Ascomycota</taxon>
        <taxon>Pezizomycotina</taxon>
        <taxon>Eurotiomycetes</taxon>
        <taxon>Chaetothyriomycetidae</taxon>
        <taxon>Chaetothyriales</taxon>
        <taxon>Cyphellophoraceae</taxon>
        <taxon>Cyphellophora</taxon>
    </lineage>
</organism>
<evidence type="ECO:0008006" key="9">
    <source>
        <dbReference type="Google" id="ProtNLM"/>
    </source>
</evidence>
<dbReference type="GO" id="GO:0006270">
    <property type="term" value="P:DNA replication initiation"/>
    <property type="evidence" value="ECO:0007669"/>
    <property type="project" value="TreeGrafter"/>
</dbReference>
<evidence type="ECO:0000259" key="6">
    <source>
        <dbReference type="Pfam" id="PF21639"/>
    </source>
</evidence>
<dbReference type="AlphaFoldDB" id="A0A0N0NP13"/>
<feature type="region of interest" description="Disordered" evidence="4">
    <location>
        <begin position="300"/>
        <end position="320"/>
    </location>
</feature>
<feature type="compositionally biased region" description="Basic and acidic residues" evidence="4">
    <location>
        <begin position="300"/>
        <end position="316"/>
    </location>
</feature>
<dbReference type="InterPro" id="IPR048866">
    <property type="entry name" value="ORC5_lid"/>
</dbReference>
<dbReference type="GeneID" id="28737744"/>